<accession>A0A840E640</accession>
<keyword evidence="2" id="KW-1185">Reference proteome</keyword>
<dbReference type="AlphaFoldDB" id="A0A840E640"/>
<reference evidence="1 2" key="1">
    <citation type="submission" date="2020-08" db="EMBL/GenBank/DDBJ databases">
        <title>Genomic Encyclopedia of Type Strains, Phase IV (KMG-IV): sequencing the most valuable type-strain genomes for metagenomic binning, comparative biology and taxonomic classification.</title>
        <authorList>
            <person name="Goeker M."/>
        </authorList>
    </citation>
    <scope>NUCLEOTIDE SEQUENCE [LARGE SCALE GENOMIC DNA]</scope>
    <source>
        <strain evidence="1 2">DSM 105137</strain>
    </source>
</reference>
<comment type="caution">
    <text evidence="1">The sequence shown here is derived from an EMBL/GenBank/DDBJ whole genome shotgun (WGS) entry which is preliminary data.</text>
</comment>
<name>A0A840E640_9BACT</name>
<gene>
    <name evidence="1" type="ORF">GGR28_000179</name>
</gene>
<dbReference type="Proteomes" id="UP000576209">
    <property type="component" value="Unassembled WGS sequence"/>
</dbReference>
<protein>
    <submittedName>
        <fullName evidence="1">Uncharacterized protein</fullName>
    </submittedName>
</protein>
<dbReference type="RefSeq" id="WP_183493836.1">
    <property type="nucleotide sequence ID" value="NZ_JACIFF010000001.1"/>
</dbReference>
<sequence>MNTFTESDLMLTFPDDWIVRKFDGTAAYRSVSGHGLKGVDFLCLAPDDALWLVEVKNYRSRSKLHKSTRRSPEGLAAHVGKKFHDTKRLIRVVNRAMRKKWWIELQLAYFRLVKRSRPKSTYWFWAEAERRLENPRNLVCLLWMETPERGLNYEDATADALAEWLEPGNELRLAEIDNPGGVPVRVGRVTAT</sequence>
<dbReference type="EMBL" id="JACIFF010000001">
    <property type="protein sequence ID" value="MBB4077578.1"/>
    <property type="molecule type" value="Genomic_DNA"/>
</dbReference>
<evidence type="ECO:0000313" key="1">
    <source>
        <dbReference type="EMBL" id="MBB4077578.1"/>
    </source>
</evidence>
<proteinExistence type="predicted"/>
<evidence type="ECO:0000313" key="2">
    <source>
        <dbReference type="Proteomes" id="UP000576209"/>
    </source>
</evidence>
<organism evidence="1 2">
    <name type="scientific">Neolewinella aquimaris</name>
    <dbReference type="NCBI Taxonomy" id="1835722"/>
    <lineage>
        <taxon>Bacteria</taxon>
        <taxon>Pseudomonadati</taxon>
        <taxon>Bacteroidota</taxon>
        <taxon>Saprospiria</taxon>
        <taxon>Saprospirales</taxon>
        <taxon>Lewinellaceae</taxon>
        <taxon>Neolewinella</taxon>
    </lineage>
</organism>